<dbReference type="Pfam" id="PF00924">
    <property type="entry name" value="MS_channel_2nd"/>
    <property type="match status" value="1"/>
</dbReference>
<keyword evidence="3" id="KW-0106">Calcium</keyword>
<dbReference type="EMBL" id="SDEE01000044">
    <property type="protein sequence ID" value="RXW23333.1"/>
    <property type="molecule type" value="Genomic_DNA"/>
</dbReference>
<feature type="transmembrane region" description="Helical" evidence="7">
    <location>
        <begin position="463"/>
        <end position="480"/>
    </location>
</feature>
<dbReference type="GO" id="GO:0006874">
    <property type="term" value="P:intracellular calcium ion homeostasis"/>
    <property type="evidence" value="ECO:0007669"/>
    <property type="project" value="TreeGrafter"/>
</dbReference>
<evidence type="ECO:0000256" key="3">
    <source>
        <dbReference type="ARBA" id="ARBA00022837"/>
    </source>
</evidence>
<evidence type="ECO:0000313" key="9">
    <source>
        <dbReference type="EMBL" id="RXW23333.1"/>
    </source>
</evidence>
<comment type="caution">
    <text evidence="9">The sequence shown here is derived from an EMBL/GenBank/DDBJ whole genome shotgun (WGS) entry which is preliminary data.</text>
</comment>
<dbReference type="GO" id="GO:0005509">
    <property type="term" value="F:calcium ion binding"/>
    <property type="evidence" value="ECO:0007669"/>
    <property type="project" value="InterPro"/>
</dbReference>
<evidence type="ECO:0000256" key="7">
    <source>
        <dbReference type="SAM" id="Phobius"/>
    </source>
</evidence>
<dbReference type="AlphaFoldDB" id="A0A4Q2DTA9"/>
<dbReference type="Pfam" id="PF13405">
    <property type="entry name" value="EF-hand_6"/>
    <property type="match status" value="1"/>
</dbReference>
<feature type="domain" description="EF-hand" evidence="8">
    <location>
        <begin position="384"/>
        <end position="419"/>
    </location>
</feature>
<proteinExistence type="predicted"/>
<feature type="transmembrane region" description="Helical" evidence="7">
    <location>
        <begin position="129"/>
        <end position="155"/>
    </location>
</feature>
<evidence type="ECO:0000259" key="8">
    <source>
        <dbReference type="PROSITE" id="PS50222"/>
    </source>
</evidence>
<keyword evidence="5 7" id="KW-0472">Membrane</keyword>
<dbReference type="GO" id="GO:0016020">
    <property type="term" value="C:membrane"/>
    <property type="evidence" value="ECO:0007669"/>
    <property type="project" value="UniProtKB-SubCell"/>
</dbReference>
<keyword evidence="4 7" id="KW-1133">Transmembrane helix</keyword>
<sequence>MPPKLPDPLPLETLEIDTQVEAQNIKKPGEAQLSDTDTSSSNESSEEEEFDWEKDDEANSKVEGKIEAKRGRRVWLAFMKLSRPIRVFLIALLGVGVFVTPLIVVNVRFPNTPVKVQVHVWSLWLTINWATSCGTYLLVDAIPHLVVAVTSLFGGQVERLKIQIELVMAVKGWLKFALDITWAWVALSVIRAIYHPPYSYWSVINKVMQAFFAAGIVVLVEKLFLHFVAINFHQQALADRLTENQLGLRALDHLSRSPYSRKGQRSQHAYQSSLELLSNGGHKKGSSGNSPSSSSPNTGKGSKYPASIFSKGRRGGRGMATVIVDQLGEAIGQVALKNSKFNKDVDLVGAHSARRLARKLFAALSDVYPPRSHLIVEDFYPYFRSTTEAHDAFAIFDKDGNGDISKKEMREAVQRIYQERKSLVAGLKDVGSIVAKLDGVLLTVALLIILFICLLIFKKNNTLASLVPLATVVLGFSFIFGNSAQTLFESLIFIFSTHVFDVGDLVMIDDQILFVKEFGLFATTFKRVDGQEIIAPNSLLASSKLVHNLRRSKSMWETTTLMVSYNTPIELIEQLKIKIGAYISTNSREWSGFALNIDKMEYQNALHLIVAIEPLRERAGVSYGESIPLIPAQTPDWCVSRIVEWCKLAGLETYDDNKELDVTTITSGGKVLVLDIDFEFNRADALRPYVTVSRVKISYAITSQASGSSAKALGSLTLDDFLQRTIQAFLTEAQRKNDIRDPQKASQMGKNILLQLQYLVMVDRLADRPNDGGLKWFIGLDEIYPALEAFAQREAAAIASSSSQKDAALDIFLHRSHALPLPYLLSPSQSFLVYLSPKAYLSLLRNKSEEKNSDNPFPIDIPLKQIRQALSNSTDGATIGTLLLVQSPSPMPTPLMSISTFVRPMFPLVTSGPGLDYTFPQLADTQLLATPGTPMYEWVLDFTNNGKTTGIVMSQSRMREIETVINPFSLEPSPAPLGSFDSESWVDLLLNLDGKTSEYYTALYTSPTLPYPPLKLRLTSPNEPGFRLERVPVQNLREVWGILEIVREQCWLNETLLGCSWKPEEAVISEELPIDAGGKSEAELQSILSGTYTPQILPVNIYLPNQVVSFDPLSVAEPQRPKIVMTSPERPPITGLVQISISFDEAKQRGISVEVRGAVGADIKMDVLEEASRRGGIFGIPGRIWLGSHSSSQ</sequence>
<protein>
    <recommendedName>
        <fullName evidence="8">EF-hand domain-containing protein</fullName>
    </recommendedName>
</protein>
<evidence type="ECO:0000256" key="5">
    <source>
        <dbReference type="ARBA" id="ARBA00023136"/>
    </source>
</evidence>
<evidence type="ECO:0000256" key="6">
    <source>
        <dbReference type="SAM" id="MobiDB-lite"/>
    </source>
</evidence>
<feature type="region of interest" description="Disordered" evidence="6">
    <location>
        <begin position="18"/>
        <end position="58"/>
    </location>
</feature>
<feature type="region of interest" description="Disordered" evidence="6">
    <location>
        <begin position="280"/>
        <end position="314"/>
    </location>
</feature>
<comment type="subcellular location">
    <subcellularLocation>
        <location evidence="1">Membrane</location>
    </subcellularLocation>
</comment>
<dbReference type="PROSITE" id="PS00018">
    <property type="entry name" value="EF_HAND_1"/>
    <property type="match status" value="1"/>
</dbReference>
<feature type="transmembrane region" description="Helical" evidence="7">
    <location>
        <begin position="437"/>
        <end position="457"/>
    </location>
</feature>
<dbReference type="SMART" id="SM00054">
    <property type="entry name" value="EFh"/>
    <property type="match status" value="1"/>
</dbReference>
<feature type="transmembrane region" description="Helical" evidence="7">
    <location>
        <begin position="176"/>
        <end position="194"/>
    </location>
</feature>
<dbReference type="InterPro" id="IPR010920">
    <property type="entry name" value="LSM_dom_sf"/>
</dbReference>
<dbReference type="Gene3D" id="1.10.238.10">
    <property type="entry name" value="EF-hand"/>
    <property type="match status" value="1"/>
</dbReference>
<keyword evidence="10" id="KW-1185">Reference proteome</keyword>
<dbReference type="Proteomes" id="UP000290288">
    <property type="component" value="Unassembled WGS sequence"/>
</dbReference>
<dbReference type="Pfam" id="PF25886">
    <property type="entry name" value="Msy1"/>
    <property type="match status" value="1"/>
</dbReference>
<dbReference type="SUPFAM" id="SSF47473">
    <property type="entry name" value="EF-hand"/>
    <property type="match status" value="1"/>
</dbReference>
<reference evidence="9 10" key="1">
    <citation type="submission" date="2019-01" db="EMBL/GenBank/DDBJ databases">
        <title>Draft genome sequence of Psathyrella aberdarensis IHI B618.</title>
        <authorList>
            <person name="Buettner E."/>
            <person name="Kellner H."/>
        </authorList>
    </citation>
    <scope>NUCLEOTIDE SEQUENCE [LARGE SCALE GENOMIC DNA]</scope>
    <source>
        <strain evidence="9 10">IHI B618</strain>
    </source>
</reference>
<dbReference type="InterPro" id="IPR006685">
    <property type="entry name" value="MscS_channel_2nd"/>
</dbReference>
<dbReference type="InterPro" id="IPR011992">
    <property type="entry name" value="EF-hand-dom_pair"/>
</dbReference>
<dbReference type="InterPro" id="IPR002048">
    <property type="entry name" value="EF_hand_dom"/>
</dbReference>
<accession>A0A4Q2DTA9</accession>
<evidence type="ECO:0000256" key="4">
    <source>
        <dbReference type="ARBA" id="ARBA00022989"/>
    </source>
</evidence>
<feature type="compositionally biased region" description="Low complexity" evidence="6">
    <location>
        <begin position="286"/>
        <end position="303"/>
    </location>
</feature>
<dbReference type="PANTHER" id="PTHR31323">
    <property type="entry name" value="MECHANOSENSITIVE ION CHANNEL PROTEIN MSY2"/>
    <property type="match status" value="1"/>
</dbReference>
<dbReference type="Gene3D" id="2.30.30.60">
    <property type="match status" value="1"/>
</dbReference>
<gene>
    <name evidence="9" type="ORF">EST38_g2509</name>
</gene>
<organism evidence="9 10">
    <name type="scientific">Candolleomyces aberdarensis</name>
    <dbReference type="NCBI Taxonomy" id="2316362"/>
    <lineage>
        <taxon>Eukaryota</taxon>
        <taxon>Fungi</taxon>
        <taxon>Dikarya</taxon>
        <taxon>Basidiomycota</taxon>
        <taxon>Agaricomycotina</taxon>
        <taxon>Agaricomycetes</taxon>
        <taxon>Agaricomycetidae</taxon>
        <taxon>Agaricales</taxon>
        <taxon>Agaricineae</taxon>
        <taxon>Psathyrellaceae</taxon>
        <taxon>Candolleomyces</taxon>
    </lineage>
</organism>
<feature type="transmembrane region" description="Helical" evidence="7">
    <location>
        <begin position="87"/>
        <end position="109"/>
    </location>
</feature>
<evidence type="ECO:0000256" key="1">
    <source>
        <dbReference type="ARBA" id="ARBA00004370"/>
    </source>
</evidence>
<dbReference type="CDD" id="cd00051">
    <property type="entry name" value="EFh"/>
    <property type="match status" value="1"/>
</dbReference>
<evidence type="ECO:0000256" key="2">
    <source>
        <dbReference type="ARBA" id="ARBA00022692"/>
    </source>
</evidence>
<dbReference type="InterPro" id="IPR058650">
    <property type="entry name" value="Msy1/2-like"/>
</dbReference>
<dbReference type="PANTHER" id="PTHR31323:SF11">
    <property type="entry name" value="EF-HAND DOMAIN-CONTAINING PROTEIN"/>
    <property type="match status" value="1"/>
</dbReference>
<dbReference type="PROSITE" id="PS50222">
    <property type="entry name" value="EF_HAND_2"/>
    <property type="match status" value="1"/>
</dbReference>
<dbReference type="OrthoDB" id="544685at2759"/>
<feature type="compositionally biased region" description="Low complexity" evidence="6">
    <location>
        <begin position="34"/>
        <end position="43"/>
    </location>
</feature>
<evidence type="ECO:0000313" key="10">
    <source>
        <dbReference type="Proteomes" id="UP000290288"/>
    </source>
</evidence>
<keyword evidence="2 7" id="KW-0812">Transmembrane</keyword>
<name>A0A4Q2DTA9_9AGAR</name>
<dbReference type="SUPFAM" id="SSF50182">
    <property type="entry name" value="Sm-like ribonucleoproteins"/>
    <property type="match status" value="1"/>
</dbReference>
<dbReference type="GO" id="GO:0005262">
    <property type="term" value="F:calcium channel activity"/>
    <property type="evidence" value="ECO:0007669"/>
    <property type="project" value="TreeGrafter"/>
</dbReference>
<dbReference type="InterPro" id="IPR018247">
    <property type="entry name" value="EF_Hand_1_Ca_BS"/>
</dbReference>
<dbReference type="InterPro" id="IPR023408">
    <property type="entry name" value="MscS_beta-dom_sf"/>
</dbReference>
<feature type="compositionally biased region" description="Acidic residues" evidence="6">
    <location>
        <begin position="44"/>
        <end position="56"/>
    </location>
</feature>